<dbReference type="Gene3D" id="3.20.20.70">
    <property type="entry name" value="Aldolase class I"/>
    <property type="match status" value="2"/>
</dbReference>
<keyword evidence="2" id="KW-0560">Oxidoreductase</keyword>
<protein>
    <submittedName>
        <fullName evidence="4">NADH:flavin oxidoreductase/NADH oxidase N-terminal domain-containing protein</fullName>
    </submittedName>
</protein>
<evidence type="ECO:0000256" key="1">
    <source>
        <dbReference type="ARBA" id="ARBA00022630"/>
    </source>
</evidence>
<evidence type="ECO:0000256" key="2">
    <source>
        <dbReference type="ARBA" id="ARBA00023002"/>
    </source>
</evidence>
<keyword evidence="1" id="KW-0285">Flavoprotein</keyword>
<dbReference type="PANTHER" id="PTHR43656">
    <property type="entry name" value="BINDING OXIDOREDUCTASE, PUTATIVE (AFU_ORTHOLOGUE AFUA_2G08260)-RELATED"/>
    <property type="match status" value="1"/>
</dbReference>
<proteinExistence type="predicted"/>
<dbReference type="AlphaFoldDB" id="A0A914E097"/>
<evidence type="ECO:0000313" key="4">
    <source>
        <dbReference type="WBParaSite" id="ACRNAN_scaffold4653.g24867.t1"/>
    </source>
</evidence>
<reference evidence="4" key="1">
    <citation type="submission" date="2022-11" db="UniProtKB">
        <authorList>
            <consortium name="WormBaseParasite"/>
        </authorList>
    </citation>
    <scope>IDENTIFICATION</scope>
</reference>
<dbReference type="SUPFAM" id="SSF51395">
    <property type="entry name" value="FMN-linked oxidoreductases"/>
    <property type="match status" value="1"/>
</dbReference>
<sequence>MQSNSVIYQNIDSFDRRQAFKKCAAALKKGGGLAIAQLNHAGRLTPLSINEHPIKPSLKNAVVYLTGGLRTVFGMADVINSGIADGVGIGRPSLSEPDVAQKLLDEKVQSVSYNLLEEDYMLYAKSSIINFNEFANSTIDEAGGDLNFGITDFSVEENAEKFKTEQVKGG</sequence>
<organism evidence="3 4">
    <name type="scientific">Acrobeloides nanus</name>
    <dbReference type="NCBI Taxonomy" id="290746"/>
    <lineage>
        <taxon>Eukaryota</taxon>
        <taxon>Metazoa</taxon>
        <taxon>Ecdysozoa</taxon>
        <taxon>Nematoda</taxon>
        <taxon>Chromadorea</taxon>
        <taxon>Rhabditida</taxon>
        <taxon>Tylenchina</taxon>
        <taxon>Cephalobomorpha</taxon>
        <taxon>Cephaloboidea</taxon>
        <taxon>Cephalobidae</taxon>
        <taxon>Acrobeloides</taxon>
    </lineage>
</organism>
<dbReference type="Proteomes" id="UP000887540">
    <property type="component" value="Unplaced"/>
</dbReference>
<name>A0A914E097_9BILA</name>
<dbReference type="InterPro" id="IPR051799">
    <property type="entry name" value="NADH_flavin_oxidoreductase"/>
</dbReference>
<keyword evidence="3" id="KW-1185">Reference proteome</keyword>
<dbReference type="GO" id="GO:0016491">
    <property type="term" value="F:oxidoreductase activity"/>
    <property type="evidence" value="ECO:0007669"/>
    <property type="project" value="UniProtKB-KW"/>
</dbReference>
<dbReference type="PANTHER" id="PTHR43656:SF5">
    <property type="entry name" value="NADH:FLAVIN OXIDOREDUCTASE_NADH OXIDASE N-TERMINAL DOMAIN-CONTAINING PROTEIN"/>
    <property type="match status" value="1"/>
</dbReference>
<accession>A0A914E097</accession>
<dbReference type="InterPro" id="IPR013785">
    <property type="entry name" value="Aldolase_TIM"/>
</dbReference>
<dbReference type="WBParaSite" id="ACRNAN_scaffold4653.g24867.t1">
    <property type="protein sequence ID" value="ACRNAN_scaffold4653.g24867.t1"/>
    <property type="gene ID" value="ACRNAN_scaffold4653.g24867"/>
</dbReference>
<evidence type="ECO:0000313" key="3">
    <source>
        <dbReference type="Proteomes" id="UP000887540"/>
    </source>
</evidence>